<evidence type="ECO:0000313" key="1">
    <source>
        <dbReference type="EMBL" id="KAI7982841.1"/>
    </source>
</evidence>
<name>A0ACC0F2B1_9ERIC</name>
<dbReference type="Proteomes" id="UP001060215">
    <property type="component" value="Chromosome 11"/>
</dbReference>
<protein>
    <submittedName>
        <fullName evidence="1">Aluminum-activated malate transporter 2</fullName>
    </submittedName>
</protein>
<evidence type="ECO:0000313" key="2">
    <source>
        <dbReference type="Proteomes" id="UP001060215"/>
    </source>
</evidence>
<organism evidence="1 2">
    <name type="scientific">Camellia lanceoleosa</name>
    <dbReference type="NCBI Taxonomy" id="1840588"/>
    <lineage>
        <taxon>Eukaryota</taxon>
        <taxon>Viridiplantae</taxon>
        <taxon>Streptophyta</taxon>
        <taxon>Embryophyta</taxon>
        <taxon>Tracheophyta</taxon>
        <taxon>Spermatophyta</taxon>
        <taxon>Magnoliopsida</taxon>
        <taxon>eudicotyledons</taxon>
        <taxon>Gunneridae</taxon>
        <taxon>Pentapetalae</taxon>
        <taxon>asterids</taxon>
        <taxon>Ericales</taxon>
        <taxon>Theaceae</taxon>
        <taxon>Camellia</taxon>
    </lineage>
</organism>
<reference evidence="1 2" key="1">
    <citation type="journal article" date="2022" name="Plant J.">
        <title>Chromosome-level genome of Camellia lanceoleosa provides a valuable resource for understanding genome evolution and self-incompatibility.</title>
        <authorList>
            <person name="Gong W."/>
            <person name="Xiao S."/>
            <person name="Wang L."/>
            <person name="Liao Z."/>
            <person name="Chang Y."/>
            <person name="Mo W."/>
            <person name="Hu G."/>
            <person name="Li W."/>
            <person name="Zhao G."/>
            <person name="Zhu H."/>
            <person name="Hu X."/>
            <person name="Ji K."/>
            <person name="Xiang X."/>
            <person name="Song Q."/>
            <person name="Yuan D."/>
            <person name="Jin S."/>
            <person name="Zhang L."/>
        </authorList>
    </citation>
    <scope>NUCLEOTIDE SEQUENCE [LARGE SCALE GENOMIC DNA]</scope>
    <source>
        <strain evidence="1">SQ_2022a</strain>
    </source>
</reference>
<sequence length="459" mass="50773">MEIGSENYVKTPLSARSWRWLKILPEKLKAEVVKIARNTKKIGEDDPRRVIHSFKVGLALTLVSLLYYFQPVYNSFGISAMWAVMTVVVVFEFSVGATLGKGINRGLATLAAGGLGVGAHHLASISGKIGEPILIGLFVFLLAAAATFIRFFPKVKARYDYGLLIFILTFSLVCVSGFRNDEILELAHQRLSTVLIGATACVIVSIFVCPVWAGQDLHNLVSLNLETLGSILEGFGDEYFRTSESEDGKDDKSFLQAYKNVLNSKTSEETLANFAKWEPRHGHFMYCHPWNQYLKIGTLTRQCAYQIEALNGHLNSKIQVMPKISEHFQEICIKMSLESGKALKDLAFAIKTMAEPCSVDPHIKNSKTASKSLQSLLELDLWEDLNLLEVIPVATVASLLSDIVVCTEKIAESVHELATLAHFESVDFKDTREKSKVNQCGCLDHIAVTVDGSSQLVKV</sequence>
<proteinExistence type="predicted"/>
<comment type="caution">
    <text evidence="1">The sequence shown here is derived from an EMBL/GenBank/DDBJ whole genome shotgun (WGS) entry which is preliminary data.</text>
</comment>
<gene>
    <name evidence="1" type="ORF">LOK49_LG15G02535</name>
</gene>
<dbReference type="EMBL" id="CM045768">
    <property type="protein sequence ID" value="KAI7982841.1"/>
    <property type="molecule type" value="Genomic_DNA"/>
</dbReference>
<keyword evidence="2" id="KW-1185">Reference proteome</keyword>
<accession>A0ACC0F2B1</accession>